<gene>
    <name evidence="3" type="ORF">A3A63_02605</name>
</gene>
<dbReference type="SUPFAM" id="SSF56601">
    <property type="entry name" value="beta-lactamase/transpeptidase-like"/>
    <property type="match status" value="1"/>
</dbReference>
<dbReference type="GO" id="GO:0008800">
    <property type="term" value="F:beta-lactamase activity"/>
    <property type="evidence" value="ECO:0007669"/>
    <property type="project" value="InterPro"/>
</dbReference>
<dbReference type="PANTHER" id="PTHR35333">
    <property type="entry name" value="BETA-LACTAMASE"/>
    <property type="match status" value="1"/>
</dbReference>
<dbReference type="GO" id="GO:0030655">
    <property type="term" value="P:beta-lactam antibiotic catabolic process"/>
    <property type="evidence" value="ECO:0007669"/>
    <property type="project" value="InterPro"/>
</dbReference>
<dbReference type="AlphaFoldDB" id="A0A1F6AXP2"/>
<evidence type="ECO:0000313" key="4">
    <source>
        <dbReference type="Proteomes" id="UP000176450"/>
    </source>
</evidence>
<keyword evidence="1" id="KW-0812">Transmembrane</keyword>
<comment type="caution">
    <text evidence="3">The sequence shown here is derived from an EMBL/GenBank/DDBJ whole genome shotgun (WGS) entry which is preliminary data.</text>
</comment>
<accession>A0A1F6AXP2</accession>
<dbReference type="Proteomes" id="UP000176450">
    <property type="component" value="Unassembled WGS sequence"/>
</dbReference>
<reference evidence="3 4" key="1">
    <citation type="journal article" date="2016" name="Nat. Commun.">
        <title>Thousands of microbial genomes shed light on interconnected biogeochemical processes in an aquifer system.</title>
        <authorList>
            <person name="Anantharaman K."/>
            <person name="Brown C.T."/>
            <person name="Hug L.A."/>
            <person name="Sharon I."/>
            <person name="Castelle C.J."/>
            <person name="Probst A.J."/>
            <person name="Thomas B.C."/>
            <person name="Singh A."/>
            <person name="Wilkins M.J."/>
            <person name="Karaoz U."/>
            <person name="Brodie E.L."/>
            <person name="Williams K.H."/>
            <person name="Hubbard S.S."/>
            <person name="Banfield J.F."/>
        </authorList>
    </citation>
    <scope>NUCLEOTIDE SEQUENCE [LARGE SCALE GENOMIC DNA]</scope>
</reference>
<name>A0A1F6AXP2_9BACT</name>
<feature type="domain" description="Beta-lactamase class A catalytic" evidence="2">
    <location>
        <begin position="86"/>
        <end position="287"/>
    </location>
</feature>
<organism evidence="3 4">
    <name type="scientific">Candidatus Gottesmanbacteria bacterium RIFCSPLOWO2_01_FULL_46_9</name>
    <dbReference type="NCBI Taxonomy" id="1798394"/>
    <lineage>
        <taxon>Bacteria</taxon>
        <taxon>Candidatus Gottesmaniibacteriota</taxon>
    </lineage>
</organism>
<dbReference type="InterPro" id="IPR000871">
    <property type="entry name" value="Beta-lactam_class-A"/>
</dbReference>
<evidence type="ECO:0000313" key="3">
    <source>
        <dbReference type="EMBL" id="OGG29449.1"/>
    </source>
</evidence>
<evidence type="ECO:0000256" key="1">
    <source>
        <dbReference type="SAM" id="Phobius"/>
    </source>
</evidence>
<dbReference type="InterPro" id="IPR045155">
    <property type="entry name" value="Beta-lactam_cat"/>
</dbReference>
<dbReference type="InterPro" id="IPR012338">
    <property type="entry name" value="Beta-lactam/transpept-like"/>
</dbReference>
<dbReference type="Gene3D" id="3.40.710.10">
    <property type="entry name" value="DD-peptidase/beta-lactamase superfamily"/>
    <property type="match status" value="1"/>
</dbReference>
<keyword evidence="1" id="KW-1133">Transmembrane helix</keyword>
<sequence length="313" mass="35132">MSFRRRKPRTGSCLLRIIFFGILIILLGFMLARYYQSSNAEIISPLPDGYKADTSILRFIKPKKDPDVLQDKIKQRIGNAWDNYSILVIDYNSPFVLGINESTIYAAASINKVPILAAIYDKAQRGQVDFDKVITVQKEDIQDYGTGSIRYDPPGSTYSIKTLVRLMMQKSDNTAAFLLANYIIGLSAVQSYINQNGLTQTDMVKNKTSNKDMAILFEKIYRRKITNPALSDEMLGFMADSDFEDRLPGLLPKGTKVFHKIGTGTGAVHDVGVVEHGKTVYYIGMFTSDVGDEEQAAKLVAEVSREIFDFMDR</sequence>
<keyword evidence="1" id="KW-0472">Membrane</keyword>
<dbReference type="PANTHER" id="PTHR35333:SF3">
    <property type="entry name" value="BETA-LACTAMASE-TYPE TRANSPEPTIDASE FOLD CONTAINING PROTEIN"/>
    <property type="match status" value="1"/>
</dbReference>
<dbReference type="EMBL" id="MFJX01000067">
    <property type="protein sequence ID" value="OGG29449.1"/>
    <property type="molecule type" value="Genomic_DNA"/>
</dbReference>
<proteinExistence type="predicted"/>
<evidence type="ECO:0000259" key="2">
    <source>
        <dbReference type="Pfam" id="PF13354"/>
    </source>
</evidence>
<dbReference type="Pfam" id="PF13354">
    <property type="entry name" value="Beta-lactamase2"/>
    <property type="match status" value="1"/>
</dbReference>
<feature type="transmembrane region" description="Helical" evidence="1">
    <location>
        <begin position="12"/>
        <end position="35"/>
    </location>
</feature>
<protein>
    <recommendedName>
        <fullName evidence="2">Beta-lactamase class A catalytic domain-containing protein</fullName>
    </recommendedName>
</protein>
<dbReference type="GO" id="GO:0046677">
    <property type="term" value="P:response to antibiotic"/>
    <property type="evidence" value="ECO:0007669"/>
    <property type="project" value="InterPro"/>
</dbReference>